<evidence type="ECO:0000256" key="2">
    <source>
        <dbReference type="ARBA" id="ARBA00022857"/>
    </source>
</evidence>
<sequence length="377" mass="41046">MCTPPADSYFPAVTLRPPMLVMKLLPSRASRHHQPLTKRVAGAEAARHSLQVAVAKSRGCLKHHDKQAYNHEMVMYERVNDDRQTTDISNHAISYLSQPTENHPHHRRQQRYICHHIPTQEKRNKRANPLIENTSPGIGRGLLSTYLLRANHTLIGTIRPSTSTDHISTLHSLPLGPGSKLILLSLDSADPSDPSKAIQELQCTHNITHLDMVIANAAIAPDPAPLEVIAPGDLTDAYRVNVVAPVLLYQASKPLLENAPGQSQAMWVTISSVAGSVSKIEEFPVTSLLAYSASKAAANWFTVAVHAANPSWIATAIQPGFVATDMGIEGCKRLGLPPPPDSIEKSIAKTVAFLDRATRENASGKLYDVIAEAELPF</sequence>
<reference evidence="5" key="1">
    <citation type="submission" date="2020-01" db="EMBL/GenBank/DDBJ databases">
        <authorList>
            <consortium name="DOE Joint Genome Institute"/>
            <person name="Haridas S."/>
            <person name="Albert R."/>
            <person name="Binder M."/>
            <person name="Bloem J."/>
            <person name="Labutti K."/>
            <person name="Salamov A."/>
            <person name="Andreopoulos B."/>
            <person name="Baker S.E."/>
            <person name="Barry K."/>
            <person name="Bills G."/>
            <person name="Bluhm B.H."/>
            <person name="Cannon C."/>
            <person name="Castanera R."/>
            <person name="Culley D.E."/>
            <person name="Daum C."/>
            <person name="Ezra D."/>
            <person name="Gonzalez J.B."/>
            <person name="Henrissat B."/>
            <person name="Kuo A."/>
            <person name="Liang C."/>
            <person name="Lipzen A."/>
            <person name="Lutzoni F."/>
            <person name="Magnuson J."/>
            <person name="Mondo S."/>
            <person name="Nolan M."/>
            <person name="Ohm R."/>
            <person name="Pangilinan J."/>
            <person name="Park H.-J."/>
            <person name="Ramirez L."/>
            <person name="Alfaro M."/>
            <person name="Sun H."/>
            <person name="Tritt A."/>
            <person name="Yoshinaga Y."/>
            <person name="Zwiers L.-H."/>
            <person name="Turgeon B.G."/>
            <person name="Goodwin S.B."/>
            <person name="Spatafora J.W."/>
            <person name="Crous P.W."/>
            <person name="Grigoriev I.V."/>
        </authorList>
    </citation>
    <scope>NUCLEOTIDE SEQUENCE</scope>
    <source>
        <strain evidence="5">CBS 342.82</strain>
    </source>
</reference>
<evidence type="ECO:0000313" key="5">
    <source>
        <dbReference type="RefSeq" id="XP_033456335.1"/>
    </source>
</evidence>
<evidence type="ECO:0000256" key="3">
    <source>
        <dbReference type="ARBA" id="ARBA00023002"/>
    </source>
</evidence>
<dbReference type="InterPro" id="IPR020904">
    <property type="entry name" value="Sc_DH/Rdtase_CS"/>
</dbReference>
<proteinExistence type="inferred from homology"/>
<dbReference type="InterPro" id="IPR051468">
    <property type="entry name" value="Fungal_SecMetab_SDRs"/>
</dbReference>
<keyword evidence="2" id="KW-0521">NADP</keyword>
<dbReference type="AlphaFoldDB" id="A0A6J3LVI3"/>
<dbReference type="Pfam" id="PF00106">
    <property type="entry name" value="adh_short"/>
    <property type="match status" value="1"/>
</dbReference>
<dbReference type="GeneID" id="54365997"/>
<organism evidence="5">
    <name type="scientific">Dissoconium aciculare CBS 342.82</name>
    <dbReference type="NCBI Taxonomy" id="1314786"/>
    <lineage>
        <taxon>Eukaryota</taxon>
        <taxon>Fungi</taxon>
        <taxon>Dikarya</taxon>
        <taxon>Ascomycota</taxon>
        <taxon>Pezizomycotina</taxon>
        <taxon>Dothideomycetes</taxon>
        <taxon>Dothideomycetidae</taxon>
        <taxon>Mycosphaerellales</taxon>
        <taxon>Dissoconiaceae</taxon>
        <taxon>Dissoconium</taxon>
    </lineage>
</organism>
<keyword evidence="4" id="KW-1185">Reference proteome</keyword>
<dbReference type="InterPro" id="IPR036291">
    <property type="entry name" value="NAD(P)-bd_dom_sf"/>
</dbReference>
<evidence type="ECO:0000313" key="4">
    <source>
        <dbReference type="Proteomes" id="UP000504637"/>
    </source>
</evidence>
<keyword evidence="3" id="KW-0560">Oxidoreductase</keyword>
<accession>A0A6J3LVI3</accession>
<dbReference type="PROSITE" id="PS00061">
    <property type="entry name" value="ADH_SHORT"/>
    <property type="match status" value="1"/>
</dbReference>
<evidence type="ECO:0000256" key="1">
    <source>
        <dbReference type="ARBA" id="ARBA00006484"/>
    </source>
</evidence>
<dbReference type="GO" id="GO:0005737">
    <property type="term" value="C:cytoplasm"/>
    <property type="evidence" value="ECO:0007669"/>
    <property type="project" value="TreeGrafter"/>
</dbReference>
<protein>
    <submittedName>
        <fullName evidence="5">NAD(P)-binding protein</fullName>
    </submittedName>
</protein>
<reference evidence="5" key="3">
    <citation type="submission" date="2025-08" db="UniProtKB">
        <authorList>
            <consortium name="RefSeq"/>
        </authorList>
    </citation>
    <scope>IDENTIFICATION</scope>
    <source>
        <strain evidence="5">CBS 342.82</strain>
    </source>
</reference>
<comment type="similarity">
    <text evidence="1">Belongs to the short-chain dehydrogenases/reductases (SDR) family.</text>
</comment>
<name>A0A6J3LVI3_9PEZI</name>
<dbReference type="RefSeq" id="XP_033456335.1">
    <property type="nucleotide sequence ID" value="XM_033608198.1"/>
</dbReference>
<dbReference type="OrthoDB" id="9876299at2759"/>
<dbReference type="Proteomes" id="UP000504637">
    <property type="component" value="Unplaced"/>
</dbReference>
<reference evidence="5" key="2">
    <citation type="submission" date="2020-04" db="EMBL/GenBank/DDBJ databases">
        <authorList>
            <consortium name="NCBI Genome Project"/>
        </authorList>
    </citation>
    <scope>NUCLEOTIDE SEQUENCE</scope>
    <source>
        <strain evidence="5">CBS 342.82</strain>
    </source>
</reference>
<dbReference type="PANTHER" id="PTHR43544">
    <property type="entry name" value="SHORT-CHAIN DEHYDROGENASE/REDUCTASE"/>
    <property type="match status" value="1"/>
</dbReference>
<dbReference type="Gene3D" id="3.40.50.720">
    <property type="entry name" value="NAD(P)-binding Rossmann-like Domain"/>
    <property type="match status" value="1"/>
</dbReference>
<dbReference type="InterPro" id="IPR002347">
    <property type="entry name" value="SDR_fam"/>
</dbReference>
<dbReference type="PANTHER" id="PTHR43544:SF7">
    <property type="entry name" value="NADB-LER2"/>
    <property type="match status" value="1"/>
</dbReference>
<dbReference type="SUPFAM" id="SSF51735">
    <property type="entry name" value="NAD(P)-binding Rossmann-fold domains"/>
    <property type="match status" value="1"/>
</dbReference>
<gene>
    <name evidence="5" type="ORF">K489DRAFT_418070</name>
</gene>
<dbReference type="GO" id="GO:0016491">
    <property type="term" value="F:oxidoreductase activity"/>
    <property type="evidence" value="ECO:0007669"/>
    <property type="project" value="UniProtKB-KW"/>
</dbReference>
<dbReference type="PRINTS" id="PR00081">
    <property type="entry name" value="GDHRDH"/>
</dbReference>